<reference evidence="1" key="1">
    <citation type="submission" date="2023-06" db="EMBL/GenBank/DDBJ databases">
        <authorList>
            <person name="Kurt Z."/>
        </authorList>
    </citation>
    <scope>NUCLEOTIDE SEQUENCE</scope>
</reference>
<accession>A0AA86NJY7</accession>
<name>A0AA86NJY7_9EUKA</name>
<comment type="caution">
    <text evidence="1">The sequence shown here is derived from an EMBL/GenBank/DDBJ whole genome shotgun (WGS) entry which is preliminary data.</text>
</comment>
<sequence length="288" mass="34422">MNLFILSKNRRKNARYHCDRHVTKMIVEAAQQASSALSVVSPSVYQYHQEHIYKVTHVKHPCVIWCTQSFENYKYACEYGILLSIEFENRYKHSHKSRAVLEYLLKVGEEIKDQFKQQELTPFAQAMPEEYRCDDAIKAYRNYYIHDKKKIATWKTEEPKWFTDNRLEDSEQDEVPQVQLWEVELLFLVYYVSNYILKYFATSNADDKFQQIISSWRLFMNYSLTQEGQKYDFDRIRPQSTIQSRYLIFQKGKIEITTCNKRTAMTKINAVEDVQGRSTNSLNKLRQF</sequence>
<reference evidence="2 3" key="2">
    <citation type="submission" date="2024-07" db="EMBL/GenBank/DDBJ databases">
        <authorList>
            <person name="Akdeniz Z."/>
        </authorList>
    </citation>
    <scope>NUCLEOTIDE SEQUENCE [LARGE SCALE GENOMIC DNA]</scope>
</reference>
<dbReference type="EMBL" id="CATOUU010000217">
    <property type="protein sequence ID" value="CAI9921185.1"/>
    <property type="molecule type" value="Genomic_DNA"/>
</dbReference>
<evidence type="ECO:0000313" key="2">
    <source>
        <dbReference type="EMBL" id="CAL6066236.1"/>
    </source>
</evidence>
<gene>
    <name evidence="2" type="ORF">HINF_LOCUS52224</name>
    <name evidence="1" type="ORF">HINF_LOCUS8830</name>
</gene>
<evidence type="ECO:0000313" key="1">
    <source>
        <dbReference type="EMBL" id="CAI9921185.1"/>
    </source>
</evidence>
<keyword evidence="3" id="KW-1185">Reference proteome</keyword>
<organism evidence="1">
    <name type="scientific">Hexamita inflata</name>
    <dbReference type="NCBI Taxonomy" id="28002"/>
    <lineage>
        <taxon>Eukaryota</taxon>
        <taxon>Metamonada</taxon>
        <taxon>Diplomonadida</taxon>
        <taxon>Hexamitidae</taxon>
        <taxon>Hexamitinae</taxon>
        <taxon>Hexamita</taxon>
    </lineage>
</organism>
<dbReference type="AlphaFoldDB" id="A0AA86NJY7"/>
<protein>
    <submittedName>
        <fullName evidence="1">Uncharacterized protein</fullName>
    </submittedName>
</protein>
<proteinExistence type="predicted"/>
<dbReference type="EMBL" id="CAXDID020000259">
    <property type="protein sequence ID" value="CAL6066236.1"/>
    <property type="molecule type" value="Genomic_DNA"/>
</dbReference>
<dbReference type="Proteomes" id="UP001642409">
    <property type="component" value="Unassembled WGS sequence"/>
</dbReference>
<evidence type="ECO:0000313" key="3">
    <source>
        <dbReference type="Proteomes" id="UP001642409"/>
    </source>
</evidence>